<dbReference type="OrthoDB" id="2687578at2759"/>
<reference evidence="2" key="1">
    <citation type="journal article" date="2019" name="Environ. Microbiol.">
        <title>Fungal ecological strategies reflected in gene transcription - a case study of two litter decomposers.</title>
        <authorList>
            <person name="Barbi F."/>
            <person name="Kohler A."/>
            <person name="Barry K."/>
            <person name="Baskaran P."/>
            <person name="Daum C."/>
            <person name="Fauchery L."/>
            <person name="Ihrmark K."/>
            <person name="Kuo A."/>
            <person name="LaButti K."/>
            <person name="Lipzen A."/>
            <person name="Morin E."/>
            <person name="Grigoriev I.V."/>
            <person name="Henrissat B."/>
            <person name="Lindahl B."/>
            <person name="Martin F."/>
        </authorList>
    </citation>
    <scope>NUCLEOTIDE SEQUENCE</scope>
    <source>
        <strain evidence="2">JB14</strain>
    </source>
</reference>
<name>A0A6A4H9F7_9AGAR</name>
<dbReference type="EMBL" id="ML769562">
    <property type="protein sequence ID" value="KAE9393847.1"/>
    <property type="molecule type" value="Genomic_DNA"/>
</dbReference>
<organism evidence="2 3">
    <name type="scientific">Gymnopus androsaceus JB14</name>
    <dbReference type="NCBI Taxonomy" id="1447944"/>
    <lineage>
        <taxon>Eukaryota</taxon>
        <taxon>Fungi</taxon>
        <taxon>Dikarya</taxon>
        <taxon>Basidiomycota</taxon>
        <taxon>Agaricomycotina</taxon>
        <taxon>Agaricomycetes</taxon>
        <taxon>Agaricomycetidae</taxon>
        <taxon>Agaricales</taxon>
        <taxon>Marasmiineae</taxon>
        <taxon>Omphalotaceae</taxon>
        <taxon>Gymnopus</taxon>
    </lineage>
</organism>
<sequence length="468" mass="51233">MSSPIRALNILFRPPIPIPSLFDGPNDLPTNLLRRASPTSDNNVKWSHEYKRGGSASVTVVQGRRSGDIWLAQGDAIDVLPIEEPDDDPTTPPLPIQDEDSSLPVDLHSRSYSETSAQFGRIRKNSKVSSYFSGVDESLAFASKIMIAQKHYFALAQTIQVNGSEGIFRLALICSINRASQHLRTRSVTSVRGPQTPTSGSFDLNPSPPPAIPLSPTPPNFSSGDDMNEIDALTAGVLPLLVPGLKVRDDMKARNCAREELELSQERSWSTNRTGGEGKTARFGLPRALNELGGEPWPQDFCSLGLGKNGIQFWKYWNNEVGRAIENKFGQYTALPSNVEFCRNTVFGTDSIPNDLSNLRGTLEEAATLCCSSTRSLDLRAEVTHGLDTARFSIACMINRLPASAASTTTLFEEYADGLESGPQAENAPHNTVPHKRASEDVVPFHHCLRPVIIECRPLRTNSEIQPI</sequence>
<feature type="region of interest" description="Disordered" evidence="1">
    <location>
        <begin position="82"/>
        <end position="103"/>
    </location>
</feature>
<gene>
    <name evidence="2" type="ORF">BT96DRAFT_999037</name>
</gene>
<feature type="compositionally biased region" description="Polar residues" evidence="1">
    <location>
        <begin position="187"/>
        <end position="204"/>
    </location>
</feature>
<feature type="region of interest" description="Disordered" evidence="1">
    <location>
        <begin position="187"/>
        <end position="208"/>
    </location>
</feature>
<evidence type="ECO:0000313" key="2">
    <source>
        <dbReference type="EMBL" id="KAE9393847.1"/>
    </source>
</evidence>
<evidence type="ECO:0000313" key="3">
    <source>
        <dbReference type="Proteomes" id="UP000799118"/>
    </source>
</evidence>
<dbReference type="AlphaFoldDB" id="A0A6A4H9F7"/>
<evidence type="ECO:0000256" key="1">
    <source>
        <dbReference type="SAM" id="MobiDB-lite"/>
    </source>
</evidence>
<protein>
    <submittedName>
        <fullName evidence="2">Uncharacterized protein</fullName>
    </submittedName>
</protein>
<dbReference type="Proteomes" id="UP000799118">
    <property type="component" value="Unassembled WGS sequence"/>
</dbReference>
<keyword evidence="3" id="KW-1185">Reference proteome</keyword>
<accession>A0A6A4H9F7</accession>
<proteinExistence type="predicted"/>